<sequence>MRWKVDQILDNLGVEDPESAIKFFNLLRNEYEFRHSWVSQFVIAHVLARKRRLKELRSFVQQMLQEEGSGSAPSLSELLWNRFRAWESSGVVWDMLAFVYSRSEMVHDALFVLAKMKDLKIQASILTYNSLLYNLRHTSIMWDVYDEIKASRTPQSEHTNSILIDGLCRQSLLQEAVAFLRENEGKHFGPCVASFNTLMSRCCKMGYVDVAKSFFCMMFKYGLLPDAYSYNILIHGLCIAGSMEEALEFSDDMERHGVEPDVVTYNILAKGFRLLGMMNGAWKIIRKMLLNGLNPDSVTYTILICGHCQTGNIEEGFKLREEMLSQGFQLNDISYSVLLSSLCKMGRVGEALSLLHEMESIGLKPDLITYSILIHGLCKQGDVRKAIQLYNKMCLKRIFPNAHAHSAILLGLSEKGTLLEARNFFDALTKGDLMEDIILYNIMIYRKLAEARTWLDTIKAHGLVPSAVTYTTLLNALCEEGNICGMLEVLNEMESGVVQPTNVTYTVIIKGLCKQKRLQESLQLLEDMYDKGISPDEITYNTLIHCFCKAHDMRKAFQLHNEMLLHNLQPSPITYNVLINGLCIYGDLKDADRLFSSLQDQNIGLTKVAYTTLIKAHCAKGDVCKIHEKLMILMVLTIGKNSPLVDLEVHHASLDLLIQSTVHRLGLGFLKSTASSGISRTPCFLLILSQSLGKTPAGNELQKSMAYGFAETFYLSSNNLHCSQQSKTVLSLSVQLREDSLQRRTLSSTAAAEALEEAIASEPIKTDDCELAAIDSIGIFLGRLQIEEAIELIRLEDDLQKQVMNACSVVSLGLGHVFVPIDPNHCEEFDPTTVPTLSEREFIKSAAFGPTLTCEVSEQMVMTAVLLFDMWKTLNLQDIDRMERLVLQHVNLCAVYRLFKIMALRKPFYLTSS</sequence>
<feature type="repeat" description="PPR" evidence="3">
    <location>
        <begin position="331"/>
        <end position="365"/>
    </location>
</feature>
<dbReference type="PROSITE" id="PS51375">
    <property type="entry name" value="PPR"/>
    <property type="match status" value="10"/>
</dbReference>
<evidence type="ECO:0000256" key="3">
    <source>
        <dbReference type="PROSITE-ProRule" id="PRU00708"/>
    </source>
</evidence>
<feature type="repeat" description="PPR" evidence="3">
    <location>
        <begin position="296"/>
        <end position="330"/>
    </location>
</feature>
<keyword evidence="5" id="KW-1185">Reference proteome</keyword>
<dbReference type="NCBIfam" id="TIGR00756">
    <property type="entry name" value="PPR"/>
    <property type="match status" value="10"/>
</dbReference>
<dbReference type="Gene3D" id="1.25.40.10">
    <property type="entry name" value="Tetratricopeptide repeat domain"/>
    <property type="match status" value="5"/>
</dbReference>
<dbReference type="Pfam" id="PF13041">
    <property type="entry name" value="PPR_2"/>
    <property type="match status" value="4"/>
</dbReference>
<proteinExistence type="inferred from homology"/>
<protein>
    <recommendedName>
        <fullName evidence="6">Pentatricopeptide repeat-containing protein</fullName>
    </recommendedName>
</protein>
<dbReference type="AlphaFoldDB" id="A0A4S4D0T7"/>
<feature type="repeat" description="PPR" evidence="3">
    <location>
        <begin position="501"/>
        <end position="535"/>
    </location>
</feature>
<keyword evidence="2" id="KW-0677">Repeat</keyword>
<dbReference type="SUPFAM" id="SSF81901">
    <property type="entry name" value="HCP-like"/>
    <property type="match status" value="1"/>
</dbReference>
<feature type="repeat" description="PPR" evidence="3">
    <location>
        <begin position="466"/>
        <end position="500"/>
    </location>
</feature>
<dbReference type="Pfam" id="PF12854">
    <property type="entry name" value="PPR_1"/>
    <property type="match status" value="1"/>
</dbReference>
<dbReference type="InterPro" id="IPR002885">
    <property type="entry name" value="PPR_rpt"/>
</dbReference>
<feature type="repeat" description="PPR" evidence="3">
    <location>
        <begin position="191"/>
        <end position="225"/>
    </location>
</feature>
<dbReference type="Proteomes" id="UP000306102">
    <property type="component" value="Unassembled WGS sequence"/>
</dbReference>
<accession>A0A4S4D0T7</accession>
<evidence type="ECO:0008006" key="6">
    <source>
        <dbReference type="Google" id="ProtNLM"/>
    </source>
</evidence>
<comment type="similarity">
    <text evidence="1">Belongs to the PPR family. P subfamily.</text>
</comment>
<dbReference type="InterPro" id="IPR011990">
    <property type="entry name" value="TPR-like_helical_dom_sf"/>
</dbReference>
<feature type="repeat" description="PPR" evidence="3">
    <location>
        <begin position="536"/>
        <end position="570"/>
    </location>
</feature>
<name>A0A4S4D0T7_CAMSN</name>
<dbReference type="Pfam" id="PF01535">
    <property type="entry name" value="PPR"/>
    <property type="match status" value="2"/>
</dbReference>
<feature type="repeat" description="PPR" evidence="3">
    <location>
        <begin position="226"/>
        <end position="260"/>
    </location>
</feature>
<dbReference type="EMBL" id="SDRB02013566">
    <property type="protein sequence ID" value="THF94675.1"/>
    <property type="molecule type" value="Genomic_DNA"/>
</dbReference>
<evidence type="ECO:0000256" key="2">
    <source>
        <dbReference type="ARBA" id="ARBA00022737"/>
    </source>
</evidence>
<feature type="repeat" description="PPR" evidence="3">
    <location>
        <begin position="571"/>
        <end position="605"/>
    </location>
</feature>
<gene>
    <name evidence="4" type="ORF">TEA_015537</name>
</gene>
<evidence type="ECO:0000256" key="1">
    <source>
        <dbReference type="ARBA" id="ARBA00007626"/>
    </source>
</evidence>
<evidence type="ECO:0000313" key="5">
    <source>
        <dbReference type="Proteomes" id="UP000306102"/>
    </source>
</evidence>
<reference evidence="4 5" key="1">
    <citation type="journal article" date="2018" name="Proc. Natl. Acad. Sci. U.S.A.">
        <title>Draft genome sequence of Camellia sinensis var. sinensis provides insights into the evolution of the tea genome and tea quality.</title>
        <authorList>
            <person name="Wei C."/>
            <person name="Yang H."/>
            <person name="Wang S."/>
            <person name="Zhao J."/>
            <person name="Liu C."/>
            <person name="Gao L."/>
            <person name="Xia E."/>
            <person name="Lu Y."/>
            <person name="Tai Y."/>
            <person name="She G."/>
            <person name="Sun J."/>
            <person name="Cao H."/>
            <person name="Tong W."/>
            <person name="Gao Q."/>
            <person name="Li Y."/>
            <person name="Deng W."/>
            <person name="Jiang X."/>
            <person name="Wang W."/>
            <person name="Chen Q."/>
            <person name="Zhang S."/>
            <person name="Li H."/>
            <person name="Wu J."/>
            <person name="Wang P."/>
            <person name="Li P."/>
            <person name="Shi C."/>
            <person name="Zheng F."/>
            <person name="Jian J."/>
            <person name="Huang B."/>
            <person name="Shan D."/>
            <person name="Shi M."/>
            <person name="Fang C."/>
            <person name="Yue Y."/>
            <person name="Li F."/>
            <person name="Li D."/>
            <person name="Wei S."/>
            <person name="Han B."/>
            <person name="Jiang C."/>
            <person name="Yin Y."/>
            <person name="Xia T."/>
            <person name="Zhang Z."/>
            <person name="Bennetzen J.L."/>
            <person name="Zhao S."/>
            <person name="Wan X."/>
        </authorList>
    </citation>
    <scope>NUCLEOTIDE SEQUENCE [LARGE SCALE GENOMIC DNA]</scope>
    <source>
        <strain evidence="5">cv. Shuchazao</strain>
        <tissue evidence="4">Leaf</tissue>
    </source>
</reference>
<feature type="repeat" description="PPR" evidence="3">
    <location>
        <begin position="261"/>
        <end position="295"/>
    </location>
</feature>
<dbReference type="PANTHER" id="PTHR47941">
    <property type="entry name" value="PENTATRICOPEPTIDE REPEAT-CONTAINING PROTEIN 3, MITOCHONDRIAL"/>
    <property type="match status" value="1"/>
</dbReference>
<comment type="caution">
    <text evidence="4">The sequence shown here is derived from an EMBL/GenBank/DDBJ whole genome shotgun (WGS) entry which is preliminary data.</text>
</comment>
<evidence type="ECO:0000313" key="4">
    <source>
        <dbReference type="EMBL" id="THF94675.1"/>
    </source>
</evidence>
<organism evidence="4 5">
    <name type="scientific">Camellia sinensis var. sinensis</name>
    <name type="common">China tea</name>
    <dbReference type="NCBI Taxonomy" id="542762"/>
    <lineage>
        <taxon>Eukaryota</taxon>
        <taxon>Viridiplantae</taxon>
        <taxon>Streptophyta</taxon>
        <taxon>Embryophyta</taxon>
        <taxon>Tracheophyta</taxon>
        <taxon>Spermatophyta</taxon>
        <taxon>Magnoliopsida</taxon>
        <taxon>eudicotyledons</taxon>
        <taxon>Gunneridae</taxon>
        <taxon>Pentapetalae</taxon>
        <taxon>asterids</taxon>
        <taxon>Ericales</taxon>
        <taxon>Theaceae</taxon>
        <taxon>Camellia</taxon>
    </lineage>
</organism>
<feature type="repeat" description="PPR" evidence="3">
    <location>
        <begin position="366"/>
        <end position="400"/>
    </location>
</feature>